<dbReference type="SUPFAM" id="SSF53448">
    <property type="entry name" value="Nucleotide-diphospho-sugar transferases"/>
    <property type="match status" value="1"/>
</dbReference>
<dbReference type="PANTHER" id="PTHR46781:SF7">
    <property type="entry name" value="ALPHA 1,4-GLYCOSYLTRANSFERASE FAMILY PROTEIN"/>
    <property type="match status" value="1"/>
</dbReference>
<dbReference type="Pfam" id="PF04572">
    <property type="entry name" value="Gb3_synth"/>
    <property type="match status" value="1"/>
</dbReference>
<dbReference type="InterPro" id="IPR007652">
    <property type="entry name" value="A1-4-GlycosylTfrase_dom"/>
</dbReference>
<dbReference type="Gene3D" id="3.90.550.20">
    <property type="match status" value="1"/>
</dbReference>
<dbReference type="Proteomes" id="UP001324115">
    <property type="component" value="Unassembled WGS sequence"/>
</dbReference>
<evidence type="ECO:0000313" key="3">
    <source>
        <dbReference type="EMBL" id="KAK4582512.1"/>
    </source>
</evidence>
<dbReference type="InterPro" id="IPR007577">
    <property type="entry name" value="GlycoTrfase_DXD_sugar-bd_CS"/>
</dbReference>
<dbReference type="InterPro" id="IPR044789">
    <property type="entry name" value="Put_A1-4-GlycosylTfrase_plant"/>
</dbReference>
<name>A0AAN7EYQ3_QUERU</name>
<evidence type="ECO:0000256" key="1">
    <source>
        <dbReference type="SAM" id="MobiDB-lite"/>
    </source>
</evidence>
<evidence type="ECO:0000259" key="2">
    <source>
        <dbReference type="Pfam" id="PF04572"/>
    </source>
</evidence>
<organism evidence="3 4">
    <name type="scientific">Quercus rubra</name>
    <name type="common">Northern red oak</name>
    <name type="synonym">Quercus borealis</name>
    <dbReference type="NCBI Taxonomy" id="3512"/>
    <lineage>
        <taxon>Eukaryota</taxon>
        <taxon>Viridiplantae</taxon>
        <taxon>Streptophyta</taxon>
        <taxon>Embryophyta</taxon>
        <taxon>Tracheophyta</taxon>
        <taxon>Spermatophyta</taxon>
        <taxon>Magnoliopsida</taxon>
        <taxon>eudicotyledons</taxon>
        <taxon>Gunneridae</taxon>
        <taxon>Pentapetalae</taxon>
        <taxon>rosids</taxon>
        <taxon>fabids</taxon>
        <taxon>Fagales</taxon>
        <taxon>Fagaceae</taxon>
        <taxon>Quercus</taxon>
    </lineage>
</organism>
<evidence type="ECO:0000313" key="4">
    <source>
        <dbReference type="Proteomes" id="UP001324115"/>
    </source>
</evidence>
<reference evidence="3 4" key="1">
    <citation type="journal article" date="2023" name="G3 (Bethesda)">
        <title>A haplotype-resolved chromosome-scale genome for Quercus rubra L. provides insights into the genetics of adaptive traits for red oak species.</title>
        <authorList>
            <person name="Kapoor B."/>
            <person name="Jenkins J."/>
            <person name="Schmutz J."/>
            <person name="Zhebentyayeva T."/>
            <person name="Kuelheim C."/>
            <person name="Coggeshall M."/>
            <person name="Heim C."/>
            <person name="Lasky J.R."/>
            <person name="Leites L."/>
            <person name="Islam-Faridi N."/>
            <person name="Romero-Severson J."/>
            <person name="DeLeo V.L."/>
            <person name="Lucas S.M."/>
            <person name="Lazic D."/>
            <person name="Gailing O."/>
            <person name="Carlson J."/>
            <person name="Staton M."/>
        </authorList>
    </citation>
    <scope>NUCLEOTIDE SEQUENCE [LARGE SCALE GENOMIC DNA]</scope>
    <source>
        <strain evidence="3">Pseudo-F2</strain>
    </source>
</reference>
<dbReference type="AlphaFoldDB" id="A0AAN7EYQ3"/>
<feature type="region of interest" description="Disordered" evidence="1">
    <location>
        <begin position="86"/>
        <end position="110"/>
    </location>
</feature>
<dbReference type="Pfam" id="PF04488">
    <property type="entry name" value="Gly_transf_sug"/>
    <property type="match status" value="1"/>
</dbReference>
<dbReference type="EMBL" id="JAXUIC010000007">
    <property type="protein sequence ID" value="KAK4582512.1"/>
    <property type="molecule type" value="Genomic_DNA"/>
</dbReference>
<dbReference type="InterPro" id="IPR029044">
    <property type="entry name" value="Nucleotide-diphossugar_trans"/>
</dbReference>
<protein>
    <recommendedName>
        <fullName evidence="2">Alpha 1,4-glycosyltransferase domain-containing protein</fullName>
    </recommendedName>
</protein>
<sequence>MSTKKMSQKKFDYRLLSRTAKNPIFSTISFAAIFFLIYADSIVSNLSITNPFDLKSNEIIDPHETQKTQETALEFETTFNSTVPSISTQEKVVEEEDSETQDPLIPPDNASKDERLMWFRRKLPELEILQSNKLSQKFHGRVLEFLNHGCTVQFYMTWFSTAQSFGKRELLAVDTLFKVHPQGCLMIISNTMDTRRGYRILKPIIDRGFKILAITPDLPFLVKNTPAEAWLEELKSGRKDPGNIPLFNNLSNLIRLAMLYKYGGIYLDTDFIILKDFSGLRNSVGAQSMDPATNTWNRLNGAVMIFDINHPLLIDFMQEFASTFNGNKWGFNGPYLVSRVIERVGNTPGYNITILPPKAFYAVDWFKIKGLLKKPENEADSQWVEHKLAELNNGETYALHLWNKRSRELKIEEGSVMARLILDHCVICEHIYDS</sequence>
<keyword evidence="4" id="KW-1185">Reference proteome</keyword>
<accession>A0AAN7EYQ3</accession>
<feature type="domain" description="Alpha 1,4-glycosyltransferase" evidence="2">
    <location>
        <begin position="306"/>
        <end position="428"/>
    </location>
</feature>
<dbReference type="PANTHER" id="PTHR46781">
    <property type="entry name" value="ALPHA 1,4-GLYCOSYLTRANSFERASE FAMILY PROTEIN"/>
    <property type="match status" value="1"/>
</dbReference>
<proteinExistence type="predicted"/>
<gene>
    <name evidence="3" type="ORF">RGQ29_025629</name>
</gene>
<comment type="caution">
    <text evidence="3">The sequence shown here is derived from an EMBL/GenBank/DDBJ whole genome shotgun (WGS) entry which is preliminary data.</text>
</comment>